<reference evidence="1" key="1">
    <citation type="submission" date="2020-12" db="EMBL/GenBank/DDBJ databases">
        <authorList>
            <person name="Iha C."/>
        </authorList>
    </citation>
    <scope>NUCLEOTIDE SEQUENCE</scope>
</reference>
<evidence type="ECO:0000313" key="2">
    <source>
        <dbReference type="Proteomes" id="UP000708148"/>
    </source>
</evidence>
<organism evidence="1 2">
    <name type="scientific">Ostreobium quekettii</name>
    <dbReference type="NCBI Taxonomy" id="121088"/>
    <lineage>
        <taxon>Eukaryota</taxon>
        <taxon>Viridiplantae</taxon>
        <taxon>Chlorophyta</taxon>
        <taxon>core chlorophytes</taxon>
        <taxon>Ulvophyceae</taxon>
        <taxon>TCBD clade</taxon>
        <taxon>Bryopsidales</taxon>
        <taxon>Ostreobineae</taxon>
        <taxon>Ostreobiaceae</taxon>
        <taxon>Ostreobium</taxon>
    </lineage>
</organism>
<comment type="caution">
    <text evidence="1">The sequence shown here is derived from an EMBL/GenBank/DDBJ whole genome shotgun (WGS) entry which is preliminary data.</text>
</comment>
<accession>A0A8S1ISS4</accession>
<sequence>MDAGSPGGPPALLLSEEQMVDAQQPADNLEGPLAALREASGEFRAAVRMDDRAAVPRGDALCSESGGDLKFRSSRALKRILDARAGVRKRLKADRDKIATSMGLDRIRAAGHHSWNRVDCSFHPMTRHISGTSKTMVGVLSLSVPSKFINSPKQPGK</sequence>
<dbReference type="EMBL" id="CAJHUC010000731">
    <property type="protein sequence ID" value="CAD7697928.1"/>
    <property type="molecule type" value="Genomic_DNA"/>
</dbReference>
<name>A0A8S1ISS4_9CHLO</name>
<evidence type="ECO:0000313" key="1">
    <source>
        <dbReference type="EMBL" id="CAD7697928.1"/>
    </source>
</evidence>
<dbReference type="Proteomes" id="UP000708148">
    <property type="component" value="Unassembled WGS sequence"/>
</dbReference>
<protein>
    <submittedName>
        <fullName evidence="1">Uncharacterized protein</fullName>
    </submittedName>
</protein>
<proteinExistence type="predicted"/>
<gene>
    <name evidence="1" type="ORF">OSTQU699_LOCUS3288</name>
</gene>
<keyword evidence="2" id="KW-1185">Reference proteome</keyword>
<dbReference type="AlphaFoldDB" id="A0A8S1ISS4"/>